<name>A0A087B3I8_9BIFI</name>
<sequence>MEQDQGMAQEDGQQMQAAQDVDGEECFDPSTCCDPMEQVMIAAMRRVLRPEQAPACLYEKLRGTLDRCCGQTEHTVIRHTTIIRYRTSRQD</sequence>
<keyword evidence="3" id="KW-1185">Reference proteome</keyword>
<dbReference type="STRING" id="1688.BCUN_0081"/>
<evidence type="ECO:0000256" key="1">
    <source>
        <dbReference type="SAM" id="MobiDB-lite"/>
    </source>
</evidence>
<evidence type="ECO:0000313" key="3">
    <source>
        <dbReference type="Proteomes" id="UP000029067"/>
    </source>
</evidence>
<feature type="region of interest" description="Disordered" evidence="1">
    <location>
        <begin position="1"/>
        <end position="24"/>
    </location>
</feature>
<reference evidence="2 3" key="1">
    <citation type="submission" date="2014-03" db="EMBL/GenBank/DDBJ databases">
        <title>Genomics of Bifidobacteria.</title>
        <authorList>
            <person name="Ventura M."/>
            <person name="Milani C."/>
            <person name="Lugli G.A."/>
        </authorList>
    </citation>
    <scope>NUCLEOTIDE SEQUENCE [LARGE SCALE GENOMIC DNA]</scope>
    <source>
        <strain evidence="2 3">LMG 10738</strain>
    </source>
</reference>
<proteinExistence type="predicted"/>
<comment type="caution">
    <text evidence="2">The sequence shown here is derived from an EMBL/GenBank/DDBJ whole genome shotgun (WGS) entry which is preliminary data.</text>
</comment>
<accession>A0A087B3I8</accession>
<protein>
    <submittedName>
        <fullName evidence="2">Uncharacterized protein</fullName>
    </submittedName>
</protein>
<evidence type="ECO:0000313" key="2">
    <source>
        <dbReference type="EMBL" id="KFI65588.1"/>
    </source>
</evidence>
<dbReference type="Proteomes" id="UP000029067">
    <property type="component" value="Unassembled WGS sequence"/>
</dbReference>
<dbReference type="AlphaFoldDB" id="A0A087B3I8"/>
<gene>
    <name evidence="2" type="ORF">BCUN_0081</name>
</gene>
<dbReference type="EMBL" id="JGYV01000001">
    <property type="protein sequence ID" value="KFI65588.1"/>
    <property type="molecule type" value="Genomic_DNA"/>
</dbReference>
<organism evidence="2 3">
    <name type="scientific">Bifidobacterium cuniculi</name>
    <dbReference type="NCBI Taxonomy" id="1688"/>
    <lineage>
        <taxon>Bacteria</taxon>
        <taxon>Bacillati</taxon>
        <taxon>Actinomycetota</taxon>
        <taxon>Actinomycetes</taxon>
        <taxon>Bifidobacteriales</taxon>
        <taxon>Bifidobacteriaceae</taxon>
        <taxon>Bifidobacterium</taxon>
    </lineage>
</organism>